<feature type="signal peptide" evidence="8">
    <location>
        <begin position="1"/>
        <end position="21"/>
    </location>
</feature>
<evidence type="ECO:0000313" key="10">
    <source>
        <dbReference type="EMBL" id="POY37057.1"/>
    </source>
</evidence>
<dbReference type="InterPro" id="IPR023996">
    <property type="entry name" value="TonB-dep_OMP_SusC/RagA"/>
</dbReference>
<evidence type="ECO:0000256" key="2">
    <source>
        <dbReference type="ARBA" id="ARBA00022448"/>
    </source>
</evidence>
<dbReference type="Gene3D" id="2.40.170.20">
    <property type="entry name" value="TonB-dependent receptor, beta-barrel domain"/>
    <property type="match status" value="1"/>
</dbReference>
<keyword evidence="3 7" id="KW-1134">Transmembrane beta strand</keyword>
<dbReference type="PROSITE" id="PS52016">
    <property type="entry name" value="TONB_DEPENDENT_REC_3"/>
    <property type="match status" value="1"/>
</dbReference>
<evidence type="ECO:0000256" key="6">
    <source>
        <dbReference type="ARBA" id="ARBA00023237"/>
    </source>
</evidence>
<dbReference type="InterPro" id="IPR037066">
    <property type="entry name" value="Plug_dom_sf"/>
</dbReference>
<name>A0A2S5A423_9SPHI</name>
<dbReference type="OrthoDB" id="9768177at2"/>
<dbReference type="Pfam" id="PF07715">
    <property type="entry name" value="Plug"/>
    <property type="match status" value="1"/>
</dbReference>
<evidence type="ECO:0000256" key="4">
    <source>
        <dbReference type="ARBA" id="ARBA00022692"/>
    </source>
</evidence>
<dbReference type="AlphaFoldDB" id="A0A2S5A423"/>
<evidence type="ECO:0000256" key="7">
    <source>
        <dbReference type="PROSITE-ProRule" id="PRU01360"/>
    </source>
</evidence>
<evidence type="ECO:0000256" key="3">
    <source>
        <dbReference type="ARBA" id="ARBA00022452"/>
    </source>
</evidence>
<evidence type="ECO:0000259" key="9">
    <source>
        <dbReference type="Pfam" id="PF07715"/>
    </source>
</evidence>
<dbReference type="SUPFAM" id="SSF49464">
    <property type="entry name" value="Carboxypeptidase regulatory domain-like"/>
    <property type="match status" value="1"/>
</dbReference>
<organism evidence="10 11">
    <name type="scientific">Solitalea longa</name>
    <dbReference type="NCBI Taxonomy" id="2079460"/>
    <lineage>
        <taxon>Bacteria</taxon>
        <taxon>Pseudomonadati</taxon>
        <taxon>Bacteroidota</taxon>
        <taxon>Sphingobacteriia</taxon>
        <taxon>Sphingobacteriales</taxon>
        <taxon>Sphingobacteriaceae</taxon>
        <taxon>Solitalea</taxon>
    </lineage>
</organism>
<dbReference type="NCBIfam" id="TIGR04056">
    <property type="entry name" value="OMP_RagA_SusC"/>
    <property type="match status" value="1"/>
</dbReference>
<keyword evidence="4 7" id="KW-0812">Transmembrane</keyword>
<keyword evidence="8" id="KW-0732">Signal</keyword>
<feature type="domain" description="TonB-dependent receptor plug" evidence="9">
    <location>
        <begin position="117"/>
        <end position="241"/>
    </location>
</feature>
<keyword evidence="11" id="KW-1185">Reference proteome</keyword>
<dbReference type="Proteomes" id="UP000236893">
    <property type="component" value="Unassembled WGS sequence"/>
</dbReference>
<comment type="subcellular location">
    <subcellularLocation>
        <location evidence="1 7">Cell outer membrane</location>
        <topology evidence="1 7">Multi-pass membrane protein</topology>
    </subcellularLocation>
</comment>
<dbReference type="EMBL" id="PQVF01000005">
    <property type="protein sequence ID" value="POY37057.1"/>
    <property type="molecule type" value="Genomic_DNA"/>
</dbReference>
<dbReference type="Gene3D" id="2.170.130.10">
    <property type="entry name" value="TonB-dependent receptor, plug domain"/>
    <property type="match status" value="1"/>
</dbReference>
<dbReference type="InterPro" id="IPR039426">
    <property type="entry name" value="TonB-dep_rcpt-like"/>
</dbReference>
<evidence type="ECO:0000256" key="1">
    <source>
        <dbReference type="ARBA" id="ARBA00004571"/>
    </source>
</evidence>
<evidence type="ECO:0000256" key="5">
    <source>
        <dbReference type="ARBA" id="ARBA00023136"/>
    </source>
</evidence>
<sequence>MKQLLLKLMSLLLLITTVASAQNRTITGTVTSAEDNQPLPSVTIMVKGTTMAAQTDIDGKYSISAATGSTLVFSFVGYAIKEVKLGTQATVNVALVSDSKQLGEVVVAALGIKREKKALGYSVSEVKGDDLTRVKDPNVVSTLSGKVAGLQIKQNGNGPTGSSRIVLRGNSSLGSNNQPLIVVDGVPIDNFSGATADFWGNKSIDKGSGINDVSSDDIESVSVLKGPAAAALYGSRAGNGVIMFTTKKGKKGGVSLAYNANLTFDNPMQTPEYQNVYGQGVSGAFDKNAAASWGGKMDGQKVTDYTGKSVAYSPGANNLSDFIQTGTTLTNSFEMATGNENTTFRAALTRNDNKGIVPNSGFNKTSFTLRGTGKLNEKFSVDAKISFSNQKTENRTKVAADPDNIFRNYLIMPRSVHFTDLKSTANYAFPSGTSVDGADVSGKPLSWTSNYSGLVRNPYWAAYNNTNDDRRNRSMGFVSFKYDFTQWFNVQVRQGLDMYTGQYNLRQATNTPYWEQSGTYNVTDDKYSESNTDVLFSVNKPISSSVSFNATAGGNTMYQRTDLLFSNSNGLLIPNFFNLTNSLVPTVNDAHTLKRINSLYGTASFGYKNFLYLDLSGRNDWTSTLSPENRSFFYPSLSSSWVFSEMLERNGKNLGPISYGKLRASWAQVGNDAAAYQLMNYMNITVKNVTDQNGNIIQIINSNASNTKALYDLKNELVESYEFGLELKALHNRIGLDLGYYNKDSKNQILKVQSSGSDGYEFHYKNAGLVNNKGIEVVLSANPVKTEKLDWNVALNFAKNTNKIVKLTEDTKVQLLNDNSTNGFLQITAKEGGAYGDLYGRKYVRDDKNNIVVDDKGLPTFGTEFEKLGNFNPKWMAGLNNNFTYGNFDLGFQVDMRYGGEVYMGSINNGMTAGTLKETLEGRDKMLVKGVTAGGTPNTVETKAELYWGRLGNGTEPWIYDATNVRLREVSLGYSLPKGLMSKSPFSSAKLSLVARNAFMIYSKTKGFDPEAGYSNSNAQGIEFGSMPTLRSVGFNLNVIF</sequence>
<dbReference type="RefSeq" id="WP_103788667.1">
    <property type="nucleotide sequence ID" value="NZ_PQVF01000005.1"/>
</dbReference>
<dbReference type="InterPro" id="IPR036942">
    <property type="entry name" value="Beta-barrel_TonB_sf"/>
</dbReference>
<keyword evidence="2 7" id="KW-0813">Transport</keyword>
<comment type="caution">
    <text evidence="10">The sequence shown here is derived from an EMBL/GenBank/DDBJ whole genome shotgun (WGS) entry which is preliminary data.</text>
</comment>
<dbReference type="InterPro" id="IPR008969">
    <property type="entry name" value="CarboxyPept-like_regulatory"/>
</dbReference>
<dbReference type="SUPFAM" id="SSF56935">
    <property type="entry name" value="Porins"/>
    <property type="match status" value="1"/>
</dbReference>
<reference evidence="10 11" key="1">
    <citation type="submission" date="2018-01" db="EMBL/GenBank/DDBJ databases">
        <authorList>
            <person name="Gaut B.S."/>
            <person name="Morton B.R."/>
            <person name="Clegg M.T."/>
            <person name="Duvall M.R."/>
        </authorList>
    </citation>
    <scope>NUCLEOTIDE SEQUENCE [LARGE SCALE GENOMIC DNA]</scope>
    <source>
        <strain evidence="10 11">HR-AV</strain>
    </source>
</reference>
<feature type="chain" id="PRO_5015541039" evidence="8">
    <location>
        <begin position="22"/>
        <end position="1041"/>
    </location>
</feature>
<evidence type="ECO:0000313" key="11">
    <source>
        <dbReference type="Proteomes" id="UP000236893"/>
    </source>
</evidence>
<comment type="similarity">
    <text evidence="7">Belongs to the TonB-dependent receptor family.</text>
</comment>
<keyword evidence="6 7" id="KW-0998">Cell outer membrane</keyword>
<dbReference type="InterPro" id="IPR012910">
    <property type="entry name" value="Plug_dom"/>
</dbReference>
<dbReference type="NCBIfam" id="TIGR04057">
    <property type="entry name" value="SusC_RagA_signa"/>
    <property type="match status" value="1"/>
</dbReference>
<accession>A0A2S5A423</accession>
<dbReference type="Gene3D" id="2.60.40.1120">
    <property type="entry name" value="Carboxypeptidase-like, regulatory domain"/>
    <property type="match status" value="1"/>
</dbReference>
<keyword evidence="5 7" id="KW-0472">Membrane</keyword>
<evidence type="ECO:0000256" key="8">
    <source>
        <dbReference type="SAM" id="SignalP"/>
    </source>
</evidence>
<dbReference type="GO" id="GO:0009279">
    <property type="term" value="C:cell outer membrane"/>
    <property type="evidence" value="ECO:0007669"/>
    <property type="project" value="UniProtKB-SubCell"/>
</dbReference>
<protein>
    <submittedName>
        <fullName evidence="10">SusC/RagA family TonB-linked outer membrane protein</fullName>
    </submittedName>
</protein>
<dbReference type="InterPro" id="IPR023997">
    <property type="entry name" value="TonB-dep_OMP_SusC/RagA_CS"/>
</dbReference>
<dbReference type="Pfam" id="PF13715">
    <property type="entry name" value="CarbopepD_reg_2"/>
    <property type="match status" value="1"/>
</dbReference>
<gene>
    <name evidence="10" type="ORF">C3K47_08340</name>
</gene>
<proteinExistence type="inferred from homology"/>